<dbReference type="AlphaFoldDB" id="A0A1E7FLG4"/>
<reference evidence="3 4" key="1">
    <citation type="submission" date="2016-09" db="EMBL/GenBank/DDBJ databases">
        <title>Extensive genetic diversity and differential bi-allelic expression allows diatom success in the polar Southern Ocean.</title>
        <authorList>
            <consortium name="DOE Joint Genome Institute"/>
            <person name="Mock T."/>
            <person name="Otillar R.P."/>
            <person name="Strauss J."/>
            <person name="Dupont C."/>
            <person name="Frickenhaus S."/>
            <person name="Maumus F."/>
            <person name="Mcmullan M."/>
            <person name="Sanges R."/>
            <person name="Schmutz J."/>
            <person name="Toseland A."/>
            <person name="Valas R."/>
            <person name="Veluchamy A."/>
            <person name="Ward B.J."/>
            <person name="Allen A."/>
            <person name="Barry K."/>
            <person name="Falciatore A."/>
            <person name="Ferrante M."/>
            <person name="Fortunato A.E."/>
            <person name="Gloeckner G."/>
            <person name="Gruber A."/>
            <person name="Hipkin R."/>
            <person name="Janech M."/>
            <person name="Kroth P."/>
            <person name="Leese F."/>
            <person name="Lindquist E."/>
            <person name="Lyon B.R."/>
            <person name="Martin J."/>
            <person name="Mayer C."/>
            <person name="Parker M."/>
            <person name="Quesneville H."/>
            <person name="Raymond J."/>
            <person name="Uhlig C."/>
            <person name="Valentin K.U."/>
            <person name="Worden A.Z."/>
            <person name="Armbrust E.V."/>
            <person name="Bowler C."/>
            <person name="Green B."/>
            <person name="Moulton V."/>
            <person name="Van Oosterhout C."/>
            <person name="Grigoriev I."/>
        </authorList>
    </citation>
    <scope>NUCLEOTIDE SEQUENCE [LARGE SCALE GENOMIC DNA]</scope>
    <source>
        <strain evidence="3 4">CCMP1102</strain>
    </source>
</reference>
<feature type="chain" id="PRO_5009193277" evidence="2">
    <location>
        <begin position="23"/>
        <end position="623"/>
    </location>
</feature>
<dbReference type="Proteomes" id="UP000095751">
    <property type="component" value="Unassembled WGS sequence"/>
</dbReference>
<dbReference type="OrthoDB" id="49296at2759"/>
<keyword evidence="4" id="KW-1185">Reference proteome</keyword>
<feature type="compositionally biased region" description="Acidic residues" evidence="1">
    <location>
        <begin position="591"/>
        <end position="603"/>
    </location>
</feature>
<feature type="region of interest" description="Disordered" evidence="1">
    <location>
        <begin position="44"/>
        <end position="76"/>
    </location>
</feature>
<feature type="compositionally biased region" description="Basic residues" evidence="1">
    <location>
        <begin position="62"/>
        <end position="72"/>
    </location>
</feature>
<evidence type="ECO:0000313" key="4">
    <source>
        <dbReference type="Proteomes" id="UP000095751"/>
    </source>
</evidence>
<keyword evidence="2" id="KW-0732">Signal</keyword>
<feature type="compositionally biased region" description="Polar residues" evidence="1">
    <location>
        <begin position="343"/>
        <end position="355"/>
    </location>
</feature>
<dbReference type="EMBL" id="KV784356">
    <property type="protein sequence ID" value="OEU19009.1"/>
    <property type="molecule type" value="Genomic_DNA"/>
</dbReference>
<sequence>MINTFVAVLVLLLLAEKWTMTAVESRMPTSISIPIDESSIIRQSRRHNTGWRSRSWGDYSRRRQRQQQRQRQRQQTCIEDTDIVMKKILFRYNFRGGDATTDNSEETKSIDDHNDNNTIDETILQKLILPVLPTEREEEEEEENTGTIVKSLALLCDVLVIQITGNEDENGDVNSPSTTYPLPSHLMNHIIQGNRQRKLAGMAKGKLWIMDTITTSTGKEEVQLRRIISSNNQDENDEEKEEQIDDNQCYSDNTTWSTLFSSSFGEQQNKIYDIQQIEELFTTLSRQVIIRTNTSQQQHSTTFKSKSVPTVLAKYLNIIRDDDRKVQSLVQPTELENDHNDQQKTTPTTPVSSSFAEGGRRSDIIENPNRIPRRKLQQNNNNAIVEEIMGTARRRLEDLETKMQEKILVDESSSSSSSPSPFNPMPLLEFGSLFKNILDTTETQLREETADNMSDSFRRGIIKGIVVEVQRLYIDQLQALRNYYGQRYEAILDEEFDDEKDDGDEAAVERRWAIAAEHMTTAFQAAAENAAIPVKYRSIVVNDSNNDNVKNNHRRGVSSFDHIDALQGLIRDMMEATERRKNDQTISSMLMEEEEEEDDDDEGSTSTTTRKRKRRLHELLYSE</sequence>
<evidence type="ECO:0000313" key="3">
    <source>
        <dbReference type="EMBL" id="OEU19009.1"/>
    </source>
</evidence>
<organism evidence="3 4">
    <name type="scientific">Fragilariopsis cylindrus CCMP1102</name>
    <dbReference type="NCBI Taxonomy" id="635003"/>
    <lineage>
        <taxon>Eukaryota</taxon>
        <taxon>Sar</taxon>
        <taxon>Stramenopiles</taxon>
        <taxon>Ochrophyta</taxon>
        <taxon>Bacillariophyta</taxon>
        <taxon>Bacillariophyceae</taxon>
        <taxon>Bacillariophycidae</taxon>
        <taxon>Bacillariales</taxon>
        <taxon>Bacillariaceae</taxon>
        <taxon>Fragilariopsis</taxon>
    </lineage>
</organism>
<proteinExistence type="predicted"/>
<feature type="region of interest" description="Disordered" evidence="1">
    <location>
        <begin position="577"/>
        <end position="623"/>
    </location>
</feature>
<feature type="signal peptide" evidence="2">
    <location>
        <begin position="1"/>
        <end position="22"/>
    </location>
</feature>
<accession>A0A1E7FLG4</accession>
<evidence type="ECO:0000256" key="2">
    <source>
        <dbReference type="SAM" id="SignalP"/>
    </source>
</evidence>
<dbReference type="KEGG" id="fcy:FRACYDRAFT_237302"/>
<protein>
    <submittedName>
        <fullName evidence="3">Uncharacterized protein</fullName>
    </submittedName>
</protein>
<dbReference type="InParanoid" id="A0A1E7FLG4"/>
<gene>
    <name evidence="3" type="ORF">FRACYDRAFT_237302</name>
</gene>
<feature type="region of interest" description="Disordered" evidence="1">
    <location>
        <begin position="333"/>
        <end position="375"/>
    </location>
</feature>
<evidence type="ECO:0000256" key="1">
    <source>
        <dbReference type="SAM" id="MobiDB-lite"/>
    </source>
</evidence>
<name>A0A1E7FLG4_9STRA</name>